<proteinExistence type="predicted"/>
<organism evidence="2 3">
    <name type="scientific">Colocasia esculenta</name>
    <name type="common">Wild taro</name>
    <name type="synonym">Arum esculentum</name>
    <dbReference type="NCBI Taxonomy" id="4460"/>
    <lineage>
        <taxon>Eukaryota</taxon>
        <taxon>Viridiplantae</taxon>
        <taxon>Streptophyta</taxon>
        <taxon>Embryophyta</taxon>
        <taxon>Tracheophyta</taxon>
        <taxon>Spermatophyta</taxon>
        <taxon>Magnoliopsida</taxon>
        <taxon>Liliopsida</taxon>
        <taxon>Araceae</taxon>
        <taxon>Aroideae</taxon>
        <taxon>Colocasieae</taxon>
        <taxon>Colocasia</taxon>
    </lineage>
</organism>
<sequence>MGGGIPAGVPSPAEVFGDTGVEAERERRGRWRTGGGAHERASGVLEMGLTGGGGRQSGSLTGGPLRWRGGRTGAPLLAGANRRPLLARGEKTWERALWASCVWLVG</sequence>
<evidence type="ECO:0000313" key="2">
    <source>
        <dbReference type="EMBL" id="MQL80627.1"/>
    </source>
</evidence>
<feature type="region of interest" description="Disordered" evidence="1">
    <location>
        <begin position="1"/>
        <end position="74"/>
    </location>
</feature>
<protein>
    <submittedName>
        <fullName evidence="2">Uncharacterized protein</fullName>
    </submittedName>
</protein>
<evidence type="ECO:0000313" key="3">
    <source>
        <dbReference type="Proteomes" id="UP000652761"/>
    </source>
</evidence>
<accession>A0A843UEL3</accession>
<name>A0A843UEL3_COLES</name>
<dbReference type="EMBL" id="NMUH01000518">
    <property type="protein sequence ID" value="MQL80627.1"/>
    <property type="molecule type" value="Genomic_DNA"/>
</dbReference>
<reference evidence="2" key="1">
    <citation type="submission" date="2017-07" db="EMBL/GenBank/DDBJ databases">
        <title>Taro Niue Genome Assembly and Annotation.</title>
        <authorList>
            <person name="Atibalentja N."/>
            <person name="Keating K."/>
            <person name="Fields C.J."/>
        </authorList>
    </citation>
    <scope>NUCLEOTIDE SEQUENCE</scope>
    <source>
        <strain evidence="2">Niue_2</strain>
        <tissue evidence="2">Leaf</tissue>
    </source>
</reference>
<keyword evidence="3" id="KW-1185">Reference proteome</keyword>
<dbReference type="AlphaFoldDB" id="A0A843UEL3"/>
<gene>
    <name evidence="2" type="ORF">Taro_013084</name>
</gene>
<comment type="caution">
    <text evidence="2">The sequence shown here is derived from an EMBL/GenBank/DDBJ whole genome shotgun (WGS) entry which is preliminary data.</text>
</comment>
<dbReference type="Proteomes" id="UP000652761">
    <property type="component" value="Unassembled WGS sequence"/>
</dbReference>
<evidence type="ECO:0000256" key="1">
    <source>
        <dbReference type="SAM" id="MobiDB-lite"/>
    </source>
</evidence>